<dbReference type="EMBL" id="AP009389">
    <property type="protein sequence ID" value="BAF59565.1"/>
    <property type="molecule type" value="Genomic_DNA"/>
</dbReference>
<dbReference type="eggNOG" id="COG0438">
    <property type="taxonomic scope" value="Bacteria"/>
</dbReference>
<feature type="domain" description="Glycosyl transferase family 1" evidence="1">
    <location>
        <begin position="153"/>
        <end position="316"/>
    </location>
</feature>
<dbReference type="STRING" id="370438.PTH_1384"/>
<dbReference type="GO" id="GO:0016757">
    <property type="term" value="F:glycosyltransferase activity"/>
    <property type="evidence" value="ECO:0007669"/>
    <property type="project" value="InterPro"/>
</dbReference>
<dbReference type="Pfam" id="PF13439">
    <property type="entry name" value="Glyco_transf_4"/>
    <property type="match status" value="1"/>
</dbReference>
<dbReference type="InterPro" id="IPR028098">
    <property type="entry name" value="Glyco_trans_4-like_N"/>
</dbReference>
<sequence>MPRVTKTAGRKARFSALPLYPRRPILILLAVPFSLRLKPTIQRIKLDLIHVHSPFLLGRLGARYARKLGIPLVFTFHTLYDQYVHYVPFARSFTRELAQRISRDFCNQCDMVIVPTNIIEEYLRDIGVKSPIKRVPTGIKVDELRSGNPEWLKNEYGISSADKVLLFVGRLGQEKNIGFLLESFCLINKEVENTVLVLVGGGPEEEALKKKTKELGLSERVIFTGTLPYRDVINCYAGADMFLFSSVTETQGIVINEAKAAGLPVVAVKAYGVSEMVEDGVDGYLTVLETEQFAERACRILKNDTMREEMSKNARKNAEKFSSAKCAAKLADHYLKLINASC</sequence>
<evidence type="ECO:0000259" key="1">
    <source>
        <dbReference type="Pfam" id="PF00534"/>
    </source>
</evidence>
<dbReference type="PANTHER" id="PTHR45947:SF3">
    <property type="entry name" value="SULFOQUINOVOSYL TRANSFERASE SQD2"/>
    <property type="match status" value="1"/>
</dbReference>
<keyword evidence="4" id="KW-1185">Reference proteome</keyword>
<dbReference type="KEGG" id="pth:PTH_1384"/>
<evidence type="ECO:0000313" key="3">
    <source>
        <dbReference type="EMBL" id="BAF59565.1"/>
    </source>
</evidence>
<dbReference type="Proteomes" id="UP000006556">
    <property type="component" value="Chromosome"/>
</dbReference>
<gene>
    <name evidence="3" type="primary">RfaG</name>
    <name evidence="3" type="ordered locus">PTH_1384</name>
</gene>
<accession>A5D2I0</accession>
<reference evidence="4" key="1">
    <citation type="journal article" date="2008" name="Genome Res.">
        <title>The genome of Pelotomaculum thermopropionicum reveals niche-associated evolution in anaerobic microbiota.</title>
        <authorList>
            <person name="Kosaka T."/>
            <person name="Kato S."/>
            <person name="Shimoyama T."/>
            <person name="Ishii S."/>
            <person name="Abe T."/>
            <person name="Watanabe K."/>
        </authorList>
    </citation>
    <scope>NUCLEOTIDE SEQUENCE [LARGE SCALE GENOMIC DNA]</scope>
    <source>
        <strain evidence="4">DSM 13744 / JCM 10971 / SI</strain>
    </source>
</reference>
<dbReference type="AlphaFoldDB" id="A5D2I0"/>
<dbReference type="InterPro" id="IPR001296">
    <property type="entry name" value="Glyco_trans_1"/>
</dbReference>
<dbReference type="PANTHER" id="PTHR45947">
    <property type="entry name" value="SULFOQUINOVOSYL TRANSFERASE SQD2"/>
    <property type="match status" value="1"/>
</dbReference>
<feature type="domain" description="Glycosyltransferase subfamily 4-like N-terminal" evidence="2">
    <location>
        <begin position="24"/>
        <end position="142"/>
    </location>
</feature>
<dbReference type="InterPro" id="IPR050194">
    <property type="entry name" value="Glycosyltransferase_grp1"/>
</dbReference>
<dbReference type="CAZy" id="GT4">
    <property type="family name" value="Glycosyltransferase Family 4"/>
</dbReference>
<evidence type="ECO:0000313" key="4">
    <source>
        <dbReference type="Proteomes" id="UP000006556"/>
    </source>
</evidence>
<protein>
    <submittedName>
        <fullName evidence="3">Glycosyltransferase</fullName>
    </submittedName>
</protein>
<keyword evidence="3" id="KW-0808">Transferase</keyword>
<dbReference type="Gene3D" id="3.40.50.2000">
    <property type="entry name" value="Glycogen Phosphorylase B"/>
    <property type="match status" value="2"/>
</dbReference>
<name>A5D2I0_PELTS</name>
<dbReference type="HOGENOM" id="CLU_009583_2_0_9"/>
<organism evidence="3 4">
    <name type="scientific">Pelotomaculum thermopropionicum (strain DSM 13744 / JCM 10971 / SI)</name>
    <dbReference type="NCBI Taxonomy" id="370438"/>
    <lineage>
        <taxon>Bacteria</taxon>
        <taxon>Bacillati</taxon>
        <taxon>Bacillota</taxon>
        <taxon>Clostridia</taxon>
        <taxon>Eubacteriales</taxon>
        <taxon>Desulfotomaculaceae</taxon>
        <taxon>Pelotomaculum</taxon>
    </lineage>
</organism>
<evidence type="ECO:0000259" key="2">
    <source>
        <dbReference type="Pfam" id="PF13439"/>
    </source>
</evidence>
<proteinExistence type="predicted"/>
<dbReference type="SUPFAM" id="SSF53756">
    <property type="entry name" value="UDP-Glycosyltransferase/glycogen phosphorylase"/>
    <property type="match status" value="1"/>
</dbReference>
<dbReference type="Pfam" id="PF00534">
    <property type="entry name" value="Glycos_transf_1"/>
    <property type="match status" value="1"/>
</dbReference>